<dbReference type="AlphaFoldDB" id="A0AAD4D4Q1"/>
<feature type="region of interest" description="Disordered" evidence="1">
    <location>
        <begin position="142"/>
        <end position="171"/>
    </location>
</feature>
<feature type="non-terminal residue" evidence="2">
    <location>
        <position position="708"/>
    </location>
</feature>
<comment type="caution">
    <text evidence="2">The sequence shown here is derived from an EMBL/GenBank/DDBJ whole genome shotgun (WGS) entry which is preliminary data.</text>
</comment>
<feature type="region of interest" description="Disordered" evidence="1">
    <location>
        <begin position="340"/>
        <end position="398"/>
    </location>
</feature>
<feature type="compositionally biased region" description="Low complexity" evidence="1">
    <location>
        <begin position="352"/>
        <end position="379"/>
    </location>
</feature>
<reference evidence="2" key="1">
    <citation type="journal article" date="2020" name="Fungal Divers.">
        <title>Resolving the Mortierellaceae phylogeny through synthesis of multi-gene phylogenetics and phylogenomics.</title>
        <authorList>
            <person name="Vandepol N."/>
            <person name="Liber J."/>
            <person name="Desiro A."/>
            <person name="Na H."/>
            <person name="Kennedy M."/>
            <person name="Barry K."/>
            <person name="Grigoriev I.V."/>
            <person name="Miller A.N."/>
            <person name="O'Donnell K."/>
            <person name="Stajich J.E."/>
            <person name="Bonito G."/>
        </authorList>
    </citation>
    <scope>NUCLEOTIDE SEQUENCE</scope>
    <source>
        <strain evidence="2">NRRL 28262</strain>
    </source>
</reference>
<feature type="region of interest" description="Disordered" evidence="1">
    <location>
        <begin position="269"/>
        <end position="309"/>
    </location>
</feature>
<dbReference type="Proteomes" id="UP001194580">
    <property type="component" value="Unassembled WGS sequence"/>
</dbReference>
<feature type="compositionally biased region" description="Polar residues" evidence="1">
    <location>
        <begin position="197"/>
        <end position="209"/>
    </location>
</feature>
<organism evidence="2 3">
    <name type="scientific">Linnemannia exigua</name>
    <dbReference type="NCBI Taxonomy" id="604196"/>
    <lineage>
        <taxon>Eukaryota</taxon>
        <taxon>Fungi</taxon>
        <taxon>Fungi incertae sedis</taxon>
        <taxon>Mucoromycota</taxon>
        <taxon>Mortierellomycotina</taxon>
        <taxon>Mortierellomycetes</taxon>
        <taxon>Mortierellales</taxon>
        <taxon>Mortierellaceae</taxon>
        <taxon>Linnemannia</taxon>
    </lineage>
</organism>
<gene>
    <name evidence="2" type="ORF">BGZ95_004466</name>
</gene>
<feature type="region of interest" description="Disordered" evidence="1">
    <location>
        <begin position="513"/>
        <end position="556"/>
    </location>
</feature>
<feature type="compositionally biased region" description="Polar residues" evidence="1">
    <location>
        <begin position="386"/>
        <end position="398"/>
    </location>
</feature>
<dbReference type="EMBL" id="JAAAIL010002111">
    <property type="protein sequence ID" value="KAG0260406.1"/>
    <property type="molecule type" value="Genomic_DNA"/>
</dbReference>
<evidence type="ECO:0000256" key="1">
    <source>
        <dbReference type="SAM" id="MobiDB-lite"/>
    </source>
</evidence>
<name>A0AAD4D4Q1_9FUNG</name>
<keyword evidence="3" id="KW-1185">Reference proteome</keyword>
<protein>
    <submittedName>
        <fullName evidence="2">Uncharacterized protein</fullName>
    </submittedName>
</protein>
<accession>A0AAD4D4Q1</accession>
<feature type="compositionally biased region" description="Polar residues" evidence="1">
    <location>
        <begin position="454"/>
        <end position="474"/>
    </location>
</feature>
<feature type="compositionally biased region" description="Basic and acidic residues" evidence="1">
    <location>
        <begin position="215"/>
        <end position="226"/>
    </location>
</feature>
<evidence type="ECO:0000313" key="3">
    <source>
        <dbReference type="Proteomes" id="UP001194580"/>
    </source>
</evidence>
<feature type="region of interest" description="Disordered" evidence="1">
    <location>
        <begin position="454"/>
        <end position="487"/>
    </location>
</feature>
<sequence>MESTHPYHLALTSMTSATLPTMESSIHAQTMSQAHTVTPRPLWFENQGHGLTHRASFHSLLSMGSKEDRLRARQDRGSIISLASTVGEDSPSDFTHFEFEHPIGDLHSQQSSSGGGLGYDTDEYDHQGIGTGLAMMSFLDFMPQSRSSPGDNSVEGDVRSAQPSRSNSVILDADTANMIRMNSMFQLGEEPLHLQPEQYNSNNNSNHGSAQMHPLSKEPLSHHSELPLEPSSQIPGQHPNETEGMLPSIWTNNSMDMMATSVHPFSMPAYSENKAGHPLSNPSDPTLLENNNGGNEQQESMPGFQSSMPPAFANSSTYFATSDAPIPPLATHISMANVAQQQHAHQLHQQHLRLQQQAQHQQLQQAQHQQALQQQQMHQQRLHLRSQTLAASQSPHVRNLSSPGIEYAKGPHSLTPPLHPQQQQLNQKMYGTPTGASNFAANKAARVRNRTISSPAGSFQYSPSSMGSTPTSVHMSRPPSGLSFGPIPVRERKRSLMDANMAQGLDQLRQSLPETSQQPSVQTSSDNSHLTTPSGASSGINSGGDDKGPNHSPFNIKQEPIHATIDHNLIGLGLGASNTNNASAPEENYHRKRTKSVDMYSSYMGSLNSFNPPATTVEMGSAGLSSTPNQGTSVQSWQPPDMALHLQVYQNSMNMNNGLGSAMPPASVPLHMQMNGQGVHPHHVSAAGGGMGGESNLYQLSNMPLTEP</sequence>
<feature type="compositionally biased region" description="Polar residues" evidence="1">
    <location>
        <begin position="696"/>
        <end position="708"/>
    </location>
</feature>
<feature type="compositionally biased region" description="Polar residues" evidence="1">
    <location>
        <begin position="513"/>
        <end position="540"/>
    </location>
</feature>
<evidence type="ECO:0000313" key="2">
    <source>
        <dbReference type="EMBL" id="KAG0260406.1"/>
    </source>
</evidence>
<feature type="compositionally biased region" description="Low complexity" evidence="1">
    <location>
        <begin position="289"/>
        <end position="299"/>
    </location>
</feature>
<proteinExistence type="predicted"/>
<feature type="region of interest" description="Disordered" evidence="1">
    <location>
        <begin position="688"/>
        <end position="708"/>
    </location>
</feature>
<feature type="region of interest" description="Disordered" evidence="1">
    <location>
        <begin position="195"/>
        <end position="248"/>
    </location>
</feature>